<dbReference type="EMBL" id="JAATIS010004040">
    <property type="protein sequence ID" value="KAG2463056.1"/>
    <property type="molecule type" value="Genomic_DNA"/>
</dbReference>
<dbReference type="FunFam" id="3.30.70.330:FF:000010">
    <property type="entry name" value="CUGBP Elav-like family member 4 isoform 3"/>
    <property type="match status" value="1"/>
</dbReference>
<keyword evidence="5" id="KW-0507">mRNA processing</keyword>
<evidence type="ECO:0000256" key="7">
    <source>
        <dbReference type="ARBA" id="ARBA00022884"/>
    </source>
</evidence>
<dbReference type="CDD" id="cd12635">
    <property type="entry name" value="RRM2_CELF3_4_5_6"/>
    <property type="match status" value="1"/>
</dbReference>
<evidence type="ECO:0000313" key="11">
    <source>
        <dbReference type="EMBL" id="KAG2463056.1"/>
    </source>
</evidence>
<evidence type="ECO:0000259" key="10">
    <source>
        <dbReference type="PROSITE" id="PS50102"/>
    </source>
</evidence>
<evidence type="ECO:0000256" key="8">
    <source>
        <dbReference type="ARBA" id="ARBA00023242"/>
    </source>
</evidence>
<dbReference type="InterPro" id="IPR035979">
    <property type="entry name" value="RBD_domain_sf"/>
</dbReference>
<keyword evidence="8" id="KW-0539">Nucleus</keyword>
<dbReference type="Proteomes" id="UP000886611">
    <property type="component" value="Unassembled WGS sequence"/>
</dbReference>
<gene>
    <name evidence="11" type="primary">Tnrc4a</name>
    <name evidence="11" type="ORF">GTO96_0001273</name>
</gene>
<accession>A0A8X7X7U6</accession>
<reference evidence="11 12" key="1">
    <citation type="journal article" date="2021" name="Cell">
        <title>Tracing the genetic footprints of vertebrate landing in non-teleost ray-finned fishes.</title>
        <authorList>
            <person name="Bi X."/>
            <person name="Wang K."/>
            <person name="Yang L."/>
            <person name="Pan H."/>
            <person name="Jiang H."/>
            <person name="Wei Q."/>
            <person name="Fang M."/>
            <person name="Yu H."/>
            <person name="Zhu C."/>
            <person name="Cai Y."/>
            <person name="He Y."/>
            <person name="Gan X."/>
            <person name="Zeng H."/>
            <person name="Yu D."/>
            <person name="Zhu Y."/>
            <person name="Jiang H."/>
            <person name="Qiu Q."/>
            <person name="Yang H."/>
            <person name="Zhang Y.E."/>
            <person name="Wang W."/>
            <person name="Zhu M."/>
            <person name="He S."/>
            <person name="Zhang G."/>
        </authorList>
    </citation>
    <scope>NUCLEOTIDE SEQUENCE [LARGE SCALE GENOMIC DNA]</scope>
    <source>
        <strain evidence="11">Bchr_013</strain>
    </source>
</reference>
<feature type="non-terminal residue" evidence="11">
    <location>
        <position position="1"/>
    </location>
</feature>
<keyword evidence="6" id="KW-0677">Repeat</keyword>
<protein>
    <submittedName>
        <fullName evidence="11">CEL3A protein</fullName>
    </submittedName>
</protein>
<comment type="similarity">
    <text evidence="3">Belongs to the CELF/BRUNOL family.</text>
</comment>
<dbReference type="PROSITE" id="PS50102">
    <property type="entry name" value="RRM"/>
    <property type="match status" value="3"/>
</dbReference>
<dbReference type="GO" id="GO:0006397">
    <property type="term" value="P:mRNA processing"/>
    <property type="evidence" value="ECO:0007669"/>
    <property type="project" value="UniProtKB-KW"/>
</dbReference>
<keyword evidence="4" id="KW-0963">Cytoplasm</keyword>
<evidence type="ECO:0000256" key="2">
    <source>
        <dbReference type="ARBA" id="ARBA00004496"/>
    </source>
</evidence>
<evidence type="ECO:0000256" key="1">
    <source>
        <dbReference type="ARBA" id="ARBA00004123"/>
    </source>
</evidence>
<dbReference type="InterPro" id="IPR034648">
    <property type="entry name" value="CELF3/4/5/6_RRM1"/>
</dbReference>
<keyword evidence="7 9" id="KW-0694">RNA-binding</keyword>
<comment type="subcellular location">
    <subcellularLocation>
        <location evidence="2">Cytoplasm</location>
    </subcellularLocation>
    <subcellularLocation>
        <location evidence="1">Nucleus</location>
    </subcellularLocation>
</comment>
<evidence type="ECO:0000313" key="12">
    <source>
        <dbReference type="Proteomes" id="UP000886611"/>
    </source>
</evidence>
<dbReference type="GO" id="GO:0003723">
    <property type="term" value="F:RNA binding"/>
    <property type="evidence" value="ECO:0007669"/>
    <property type="project" value="UniProtKB-UniRule"/>
</dbReference>
<name>A0A8X7X7U6_POLSE</name>
<evidence type="ECO:0000256" key="9">
    <source>
        <dbReference type="PROSITE-ProRule" id="PRU00176"/>
    </source>
</evidence>
<comment type="caution">
    <text evidence="11">The sequence shown here is derived from an EMBL/GenBank/DDBJ whole genome shotgun (WGS) entry which is preliminary data.</text>
</comment>
<proteinExistence type="inferred from homology"/>
<dbReference type="SUPFAM" id="SSF54928">
    <property type="entry name" value="RNA-binding domain, RBD"/>
    <property type="match status" value="2"/>
</dbReference>
<dbReference type="CDD" id="cd12632">
    <property type="entry name" value="RRM1_CELF3_4_5_6"/>
    <property type="match status" value="1"/>
</dbReference>
<feature type="domain" description="RRM" evidence="10">
    <location>
        <begin position="347"/>
        <end position="425"/>
    </location>
</feature>
<dbReference type="InterPro" id="IPR000504">
    <property type="entry name" value="RRM_dom"/>
</dbReference>
<dbReference type="FunFam" id="3.30.70.330:FF:000148">
    <property type="entry name" value="Putative CUGBP Elav-like family member 3"/>
    <property type="match status" value="1"/>
</dbReference>
<evidence type="ECO:0000256" key="3">
    <source>
        <dbReference type="ARBA" id="ARBA00009621"/>
    </source>
</evidence>
<keyword evidence="12" id="KW-1185">Reference proteome</keyword>
<feature type="non-terminal residue" evidence="11">
    <location>
        <position position="432"/>
    </location>
</feature>
<dbReference type="GO" id="GO:0005737">
    <property type="term" value="C:cytoplasm"/>
    <property type="evidence" value="ECO:0007669"/>
    <property type="project" value="UniProtKB-SubCell"/>
</dbReference>
<evidence type="ECO:0000256" key="5">
    <source>
        <dbReference type="ARBA" id="ARBA00022664"/>
    </source>
</evidence>
<dbReference type="Pfam" id="PF00076">
    <property type="entry name" value="RRM_1"/>
    <property type="match status" value="3"/>
</dbReference>
<sequence>MKEADAIKLFIGQIPRNLEEKDLKPIFEQFGKIYELTVIKDKYTGMHKGCAFLTYCARESALKAQSALHEQKTLPGMNRPIQVKPADSESRGVFEFFHSDFAEDRKLFVGMLGKQQTDEDVRKMFEPFGSIDECTVLRGPDGTSKGCAFVKFQTHAEAQAAINSLHGSRTLPGASSSLVVKFADTEKERGLRRMQQVANQLGMFSPMTLQFGAYSAYTQALMQQQAALVAAQNAYLNPMATMAAVQMQQMAALNANGLIATPITPITPSSGTSTPPTIAATPVPALPAPIGVNGYSPVPTQANGQAASETIYANGVHPYPAQSPAAAVDPLQQAYAGMQHYTGPEGCNIFIYHLPQEFTDSEMLQMFLPFGNVISAKVFVDRATNQSKCFGFVSFDNPASAQAAIQAMNGFQIGMKRLKVQLKRPKDANRPY</sequence>
<evidence type="ECO:0000256" key="6">
    <source>
        <dbReference type="ARBA" id="ARBA00022737"/>
    </source>
</evidence>
<evidence type="ECO:0000256" key="4">
    <source>
        <dbReference type="ARBA" id="ARBA00022490"/>
    </source>
</evidence>
<dbReference type="PANTHER" id="PTHR24012">
    <property type="entry name" value="RNA BINDING PROTEIN"/>
    <property type="match status" value="1"/>
</dbReference>
<dbReference type="GO" id="GO:0005634">
    <property type="term" value="C:nucleus"/>
    <property type="evidence" value="ECO:0007669"/>
    <property type="project" value="UniProtKB-SubCell"/>
</dbReference>
<dbReference type="CDD" id="cd12639">
    <property type="entry name" value="RRM3_CELF3_4_5_6"/>
    <property type="match status" value="1"/>
</dbReference>
<dbReference type="InterPro" id="IPR012677">
    <property type="entry name" value="Nucleotide-bd_a/b_plait_sf"/>
</dbReference>
<dbReference type="AlphaFoldDB" id="A0A8X7X7U6"/>
<organism evidence="11 12">
    <name type="scientific">Polypterus senegalus</name>
    <name type="common">Senegal bichir</name>
    <dbReference type="NCBI Taxonomy" id="55291"/>
    <lineage>
        <taxon>Eukaryota</taxon>
        <taxon>Metazoa</taxon>
        <taxon>Chordata</taxon>
        <taxon>Craniata</taxon>
        <taxon>Vertebrata</taxon>
        <taxon>Euteleostomi</taxon>
        <taxon>Actinopterygii</taxon>
        <taxon>Polypteriformes</taxon>
        <taxon>Polypteridae</taxon>
        <taxon>Polypterus</taxon>
    </lineage>
</organism>
<feature type="domain" description="RRM" evidence="10">
    <location>
        <begin position="105"/>
        <end position="185"/>
    </location>
</feature>
<dbReference type="Gene3D" id="3.30.70.330">
    <property type="match status" value="3"/>
</dbReference>
<feature type="domain" description="RRM" evidence="10">
    <location>
        <begin position="7"/>
        <end position="88"/>
    </location>
</feature>
<dbReference type="SMART" id="SM00360">
    <property type="entry name" value="RRM"/>
    <property type="match status" value="3"/>
</dbReference>
<dbReference type="FunFam" id="3.30.70.330:FF:000007">
    <property type="entry name" value="CUGBP Elav-like family member 4 isoform 3"/>
    <property type="match status" value="1"/>
</dbReference>